<keyword evidence="16" id="KW-1185">Reference proteome</keyword>
<dbReference type="PRINTS" id="PR00019">
    <property type="entry name" value="LEURICHRPT"/>
</dbReference>
<sequence length="886" mass="99534">MTLTNMVGVRCCFKLLYAIVVLILLHMNNPCIGCIERERQALLALKQGLVGDYSDRLLSWEGEDCCEWDWVHCSKQTGHVVQLYLEEQSSRGKISPKLIELQHLQYLSFSGNNFSRSQIPDFIGSLSNLIYLDLSNANFGGLIPYQLGNLRNLHYLDLGCRYHPSCSTYSIYAKNLYWLPNLSRLKYLDLSVVNLSDVVGWLEAVNMLPKLTDLRLPMCNLPPPVISSVSLLNSSKSLVHVDLSENNLNSSVFQWLPGTYTNLVYLDLSENKLGGRIPESIGQMSNLEVIYLRMNSLEGVISETHFSKLSKLSILDLSSNSLVLNFSFDWVPPFQLRDIRLGSCKMGPYFPKWLQTQRSYYRLDISDAGISDTIPTWLRGLRNEVGHMDLSNNQLRGNLRSELAVNLNVSWNQLEGPIPSILSLPSMLTQGGSFLDLSNNNFSGSASFLCTTEVRNLSYLDLSSNHVSGELPDCWIHFQQLVFLDLSNNSLSGKIPTTMGYLFRMETLRASLALLCCENNRCHICCERNQLLINGLGFSKFLKNHLSPEISNAKQALRLNNNRFVGELPSQLKNCRELTLVDVGENKLSGLIPEWLGENLLNLSIIILRSNQFYRSIPPQLCHLTQLQILDLSMNNISGIIPKCLNNWTTLAQNGHSSPSIVHDNIIQSGGFSLDLPYDDEASLTWKGVRSKYRSILGLVKSIDLSCNKLSGEIPTEITYLVGLVSLNLSRNRLTGQIPSRIGNLQELDSLDLSRNQINGRIPISISRINRIGYLDLSENNLTCPEDEKGPGQSLLVNEDDKDGLITQGFYICMGLGFAIGFWGVCGTLLLNRSCRYTYFNFLTFLNDWFAGTFETTCFPSVEDGCDEGLLFLLVFEYLSDDKGSH</sequence>
<dbReference type="FunFam" id="3.80.10.10:FF:000041">
    <property type="entry name" value="LRR receptor-like serine/threonine-protein kinase ERECTA"/>
    <property type="match status" value="2"/>
</dbReference>
<evidence type="ECO:0000256" key="7">
    <source>
        <dbReference type="ARBA" id="ARBA00022737"/>
    </source>
</evidence>
<keyword evidence="6 13" id="KW-0732">Signal</keyword>
<feature type="chain" id="PRO_5013395427" description="Disease resistance R13L4/SHOC-2-like LRR domain-containing protein" evidence="13">
    <location>
        <begin position="34"/>
        <end position="886"/>
    </location>
</feature>
<evidence type="ECO:0000256" key="1">
    <source>
        <dbReference type="ARBA" id="ARBA00004251"/>
    </source>
</evidence>
<evidence type="ECO:0000313" key="15">
    <source>
        <dbReference type="EMBL" id="ONI23149.1"/>
    </source>
</evidence>
<feature type="domain" description="Disease resistance R13L4/SHOC-2-like LRR" evidence="14">
    <location>
        <begin position="74"/>
        <end position="314"/>
    </location>
</feature>
<dbReference type="STRING" id="3760.A0A251QH61"/>
<evidence type="ECO:0000259" key="14">
    <source>
        <dbReference type="Pfam" id="PF23598"/>
    </source>
</evidence>
<keyword evidence="5 12" id="KW-0812">Transmembrane</keyword>
<keyword evidence="9 12" id="KW-0472">Membrane</keyword>
<evidence type="ECO:0000256" key="4">
    <source>
        <dbReference type="ARBA" id="ARBA00022614"/>
    </source>
</evidence>
<keyword evidence="10" id="KW-0675">Receptor</keyword>
<keyword evidence="3" id="KW-1003">Cell membrane</keyword>
<organism evidence="15 16">
    <name type="scientific">Prunus persica</name>
    <name type="common">Peach</name>
    <name type="synonym">Amygdalus persica</name>
    <dbReference type="NCBI Taxonomy" id="3760"/>
    <lineage>
        <taxon>Eukaryota</taxon>
        <taxon>Viridiplantae</taxon>
        <taxon>Streptophyta</taxon>
        <taxon>Embryophyta</taxon>
        <taxon>Tracheophyta</taxon>
        <taxon>Spermatophyta</taxon>
        <taxon>Magnoliopsida</taxon>
        <taxon>eudicotyledons</taxon>
        <taxon>Gunneridae</taxon>
        <taxon>Pentapetalae</taxon>
        <taxon>rosids</taxon>
        <taxon>fabids</taxon>
        <taxon>Rosales</taxon>
        <taxon>Rosaceae</taxon>
        <taxon>Amygdaloideae</taxon>
        <taxon>Amygdaleae</taxon>
        <taxon>Prunus</taxon>
    </lineage>
</organism>
<dbReference type="Proteomes" id="UP000006882">
    <property type="component" value="Chromosome G2"/>
</dbReference>
<feature type="signal peptide" evidence="13">
    <location>
        <begin position="1"/>
        <end position="33"/>
    </location>
</feature>
<gene>
    <name evidence="15" type="ORF">PRUPE_2G172300</name>
</gene>
<dbReference type="Gramene" id="ONI23149">
    <property type="protein sequence ID" value="ONI23149"/>
    <property type="gene ID" value="PRUPE_2G172300"/>
</dbReference>
<dbReference type="SMART" id="SM00369">
    <property type="entry name" value="LRR_TYP"/>
    <property type="match status" value="7"/>
</dbReference>
<keyword evidence="7" id="KW-0677">Repeat</keyword>
<dbReference type="SUPFAM" id="SSF52047">
    <property type="entry name" value="RNI-like"/>
    <property type="match status" value="1"/>
</dbReference>
<feature type="transmembrane region" description="Helical" evidence="12">
    <location>
        <begin position="809"/>
        <end position="831"/>
    </location>
</feature>
<dbReference type="InterPro" id="IPR032675">
    <property type="entry name" value="LRR_dom_sf"/>
</dbReference>
<dbReference type="FunFam" id="3.80.10.10:FF:001347">
    <property type="entry name" value="LRR receptor-like serine/threonine-protein kinase GSO2"/>
    <property type="match status" value="1"/>
</dbReference>
<dbReference type="AlphaFoldDB" id="A0A251QH61"/>
<comment type="subcellular location">
    <subcellularLocation>
        <location evidence="1">Cell membrane</location>
        <topology evidence="1">Single-pass type I membrane protein</topology>
    </subcellularLocation>
</comment>
<dbReference type="FunFam" id="3.80.10.10:FF:000129">
    <property type="entry name" value="Leucine-rich repeat receptor-like kinase"/>
    <property type="match status" value="1"/>
</dbReference>
<name>A0A251QH61_PRUPE</name>
<keyword evidence="8 12" id="KW-1133">Transmembrane helix</keyword>
<dbReference type="EMBL" id="CM007652">
    <property type="protein sequence ID" value="ONI23149.1"/>
    <property type="molecule type" value="Genomic_DNA"/>
</dbReference>
<evidence type="ECO:0000256" key="10">
    <source>
        <dbReference type="ARBA" id="ARBA00023170"/>
    </source>
</evidence>
<evidence type="ECO:0000256" key="5">
    <source>
        <dbReference type="ARBA" id="ARBA00022692"/>
    </source>
</evidence>
<evidence type="ECO:0000256" key="12">
    <source>
        <dbReference type="SAM" id="Phobius"/>
    </source>
</evidence>
<dbReference type="SUPFAM" id="SSF52058">
    <property type="entry name" value="L domain-like"/>
    <property type="match status" value="1"/>
</dbReference>
<keyword evidence="11" id="KW-0325">Glycoprotein</keyword>
<evidence type="ECO:0000256" key="11">
    <source>
        <dbReference type="ARBA" id="ARBA00023180"/>
    </source>
</evidence>
<protein>
    <recommendedName>
        <fullName evidence="14">Disease resistance R13L4/SHOC-2-like LRR domain-containing protein</fullName>
    </recommendedName>
</protein>
<proteinExistence type="inferred from homology"/>
<dbReference type="InterPro" id="IPR055414">
    <property type="entry name" value="LRR_R13L4/SHOC2-like"/>
</dbReference>
<dbReference type="Pfam" id="PF00560">
    <property type="entry name" value="LRR_1"/>
    <property type="match status" value="4"/>
</dbReference>
<evidence type="ECO:0000256" key="2">
    <source>
        <dbReference type="ARBA" id="ARBA00009592"/>
    </source>
</evidence>
<dbReference type="InterPro" id="IPR003591">
    <property type="entry name" value="Leu-rich_rpt_typical-subtyp"/>
</dbReference>
<accession>A0A251QH61</accession>
<dbReference type="InterPro" id="IPR046956">
    <property type="entry name" value="RLP23-like"/>
</dbReference>
<evidence type="ECO:0000256" key="8">
    <source>
        <dbReference type="ARBA" id="ARBA00022989"/>
    </source>
</evidence>
<dbReference type="Pfam" id="PF23598">
    <property type="entry name" value="LRR_14"/>
    <property type="match status" value="1"/>
</dbReference>
<evidence type="ECO:0000256" key="6">
    <source>
        <dbReference type="ARBA" id="ARBA00022729"/>
    </source>
</evidence>
<keyword evidence="4" id="KW-0433">Leucine-rich repeat</keyword>
<dbReference type="InterPro" id="IPR001611">
    <property type="entry name" value="Leu-rich_rpt"/>
</dbReference>
<comment type="similarity">
    <text evidence="2">Belongs to the RLP family.</text>
</comment>
<evidence type="ECO:0000256" key="9">
    <source>
        <dbReference type="ARBA" id="ARBA00023136"/>
    </source>
</evidence>
<dbReference type="Pfam" id="PF13855">
    <property type="entry name" value="LRR_8"/>
    <property type="match status" value="1"/>
</dbReference>
<dbReference type="GO" id="GO:0005886">
    <property type="term" value="C:plasma membrane"/>
    <property type="evidence" value="ECO:0007669"/>
    <property type="project" value="UniProtKB-SubCell"/>
</dbReference>
<evidence type="ECO:0000256" key="3">
    <source>
        <dbReference type="ARBA" id="ARBA00022475"/>
    </source>
</evidence>
<reference evidence="15 16" key="1">
    <citation type="journal article" date="2013" name="Nat. Genet.">
        <title>The high-quality draft genome of peach (Prunus persica) identifies unique patterns of genetic diversity, domestication and genome evolution.</title>
        <authorList>
            <consortium name="International Peach Genome Initiative"/>
            <person name="Verde I."/>
            <person name="Abbott A.G."/>
            <person name="Scalabrin S."/>
            <person name="Jung S."/>
            <person name="Shu S."/>
            <person name="Marroni F."/>
            <person name="Zhebentyayeva T."/>
            <person name="Dettori M.T."/>
            <person name="Grimwood J."/>
            <person name="Cattonaro F."/>
            <person name="Zuccolo A."/>
            <person name="Rossini L."/>
            <person name="Jenkins J."/>
            <person name="Vendramin E."/>
            <person name="Meisel L.A."/>
            <person name="Decroocq V."/>
            <person name="Sosinski B."/>
            <person name="Prochnik S."/>
            <person name="Mitros T."/>
            <person name="Policriti A."/>
            <person name="Cipriani G."/>
            <person name="Dondini L."/>
            <person name="Ficklin S."/>
            <person name="Goodstein D.M."/>
            <person name="Xuan P."/>
            <person name="Del Fabbro C."/>
            <person name="Aramini V."/>
            <person name="Copetti D."/>
            <person name="Gonzalez S."/>
            <person name="Horner D.S."/>
            <person name="Falchi R."/>
            <person name="Lucas S."/>
            <person name="Mica E."/>
            <person name="Maldonado J."/>
            <person name="Lazzari B."/>
            <person name="Bielenberg D."/>
            <person name="Pirona R."/>
            <person name="Miculan M."/>
            <person name="Barakat A."/>
            <person name="Testolin R."/>
            <person name="Stella A."/>
            <person name="Tartarini S."/>
            <person name="Tonutti P."/>
            <person name="Arus P."/>
            <person name="Orellana A."/>
            <person name="Wells C."/>
            <person name="Main D."/>
            <person name="Vizzotto G."/>
            <person name="Silva H."/>
            <person name="Salamini F."/>
            <person name="Schmutz J."/>
            <person name="Morgante M."/>
            <person name="Rokhsar D.S."/>
        </authorList>
    </citation>
    <scope>NUCLEOTIDE SEQUENCE [LARGE SCALE GENOMIC DNA]</scope>
    <source>
        <strain evidence="16">cv. Nemared</strain>
    </source>
</reference>
<dbReference type="PANTHER" id="PTHR48063:SF101">
    <property type="entry name" value="LRR RECEPTOR-LIKE SERINE_THREONINE-PROTEIN KINASE FLS2"/>
    <property type="match status" value="1"/>
</dbReference>
<evidence type="ECO:0000313" key="16">
    <source>
        <dbReference type="Proteomes" id="UP000006882"/>
    </source>
</evidence>
<dbReference type="PANTHER" id="PTHR48063">
    <property type="entry name" value="LRR RECEPTOR-LIKE KINASE"/>
    <property type="match status" value="1"/>
</dbReference>
<dbReference type="Gene3D" id="3.80.10.10">
    <property type="entry name" value="Ribonuclease Inhibitor"/>
    <property type="match status" value="3"/>
</dbReference>
<evidence type="ECO:0000256" key="13">
    <source>
        <dbReference type="SAM" id="SignalP"/>
    </source>
</evidence>